<dbReference type="RefSeq" id="WP_259091285.1">
    <property type="nucleotide sequence ID" value="NZ_JANUBF010000034.1"/>
</dbReference>
<dbReference type="InterPro" id="IPR013382">
    <property type="entry name" value="CRISPR-assoc_prot_Cse2"/>
</dbReference>
<proteinExistence type="predicted"/>
<sequence>MQVNTDTFDRIDEMIHGGLGNGERAAIRRGTIGEPFWRTLAYAGLEDIDDQHVGRWQLLFQLVEKTGHADIELGAALRRAEISQRRVDRMLDARPEQLEDLLPRIASQLESANQPVDWTGAYFLLRDSDQTRIRIARHFYLTKPEDLTEA</sequence>
<dbReference type="Proteomes" id="UP001155040">
    <property type="component" value="Unassembled WGS sequence"/>
</dbReference>
<comment type="caution">
    <text evidence="1">The sequence shown here is derived from an EMBL/GenBank/DDBJ whole genome shotgun (WGS) entry which is preliminary data.</text>
</comment>
<organism evidence="1 2">
    <name type="scientific">Salinibacter ruber</name>
    <dbReference type="NCBI Taxonomy" id="146919"/>
    <lineage>
        <taxon>Bacteria</taxon>
        <taxon>Pseudomonadati</taxon>
        <taxon>Rhodothermota</taxon>
        <taxon>Rhodothermia</taxon>
        <taxon>Rhodothermales</taxon>
        <taxon>Salinibacteraceae</taxon>
        <taxon>Salinibacter</taxon>
    </lineage>
</organism>
<name>A0A9X2UNW1_9BACT</name>
<gene>
    <name evidence="1" type="ORF">GGQ01_003121</name>
</gene>
<protein>
    <submittedName>
        <fullName evidence="1">CRISPR type I-E-associated protein CasB/Cse2</fullName>
    </submittedName>
</protein>
<evidence type="ECO:0000313" key="2">
    <source>
        <dbReference type="Proteomes" id="UP001155040"/>
    </source>
</evidence>
<reference evidence="1" key="1">
    <citation type="submission" date="2022-08" db="EMBL/GenBank/DDBJ databases">
        <title>Genomic Encyclopedia of Type Strains, Phase V (KMG-V): Genome sequencing to study the core and pangenomes of soil and plant-associated prokaryotes.</title>
        <authorList>
            <person name="Whitman W."/>
        </authorList>
    </citation>
    <scope>NUCLEOTIDE SEQUENCE</scope>
    <source>
        <strain evidence="1">SP3012</strain>
    </source>
</reference>
<dbReference type="Gene3D" id="1.10.520.40">
    <property type="entry name" value="CRISPR-associated protein Cse2"/>
    <property type="match status" value="1"/>
</dbReference>
<dbReference type="EMBL" id="JANUBF010000034">
    <property type="protein sequence ID" value="MCS4038032.1"/>
    <property type="molecule type" value="Genomic_DNA"/>
</dbReference>
<dbReference type="InterPro" id="IPR038287">
    <property type="entry name" value="Cse2_sf"/>
</dbReference>
<evidence type="ECO:0000313" key="1">
    <source>
        <dbReference type="EMBL" id="MCS4038032.1"/>
    </source>
</evidence>
<dbReference type="Pfam" id="PF09485">
    <property type="entry name" value="CRISPR_Cse2"/>
    <property type="match status" value="1"/>
</dbReference>
<dbReference type="AlphaFoldDB" id="A0A9X2UNW1"/>
<accession>A0A9X2UNW1</accession>